<comment type="caution">
    <text evidence="2">The sequence shown here is derived from an EMBL/GenBank/DDBJ whole genome shotgun (WGS) entry which is preliminary data.</text>
</comment>
<reference evidence="2 3" key="1">
    <citation type="submission" date="2020-08" db="EMBL/GenBank/DDBJ databases">
        <title>Genomic Encyclopedia of Type Strains, Phase IV (KMG-IV): sequencing the most valuable type-strain genomes for metagenomic binning, comparative biology and taxonomic classification.</title>
        <authorList>
            <person name="Goeker M."/>
        </authorList>
    </citation>
    <scope>NUCLEOTIDE SEQUENCE [LARGE SCALE GENOMIC DNA]</scope>
    <source>
        <strain evidence="2 3">DSM 19979</strain>
    </source>
</reference>
<feature type="transmembrane region" description="Helical" evidence="1">
    <location>
        <begin position="13"/>
        <end position="34"/>
    </location>
</feature>
<dbReference type="EMBL" id="JACIDJ010000003">
    <property type="protein sequence ID" value="MBB3898613.1"/>
    <property type="molecule type" value="Genomic_DNA"/>
</dbReference>
<name>A0A840ADP8_9PROT</name>
<dbReference type="AlphaFoldDB" id="A0A840ADP8"/>
<keyword evidence="1" id="KW-1133">Transmembrane helix</keyword>
<organism evidence="2 3">
    <name type="scientific">Roseococcus suduntuyensis</name>
    <dbReference type="NCBI Taxonomy" id="455361"/>
    <lineage>
        <taxon>Bacteria</taxon>
        <taxon>Pseudomonadati</taxon>
        <taxon>Pseudomonadota</taxon>
        <taxon>Alphaproteobacteria</taxon>
        <taxon>Acetobacterales</taxon>
        <taxon>Roseomonadaceae</taxon>
        <taxon>Roseococcus</taxon>
    </lineage>
</organism>
<gene>
    <name evidence="2" type="ORF">GGQ83_002056</name>
</gene>
<evidence type="ECO:0000256" key="1">
    <source>
        <dbReference type="SAM" id="Phobius"/>
    </source>
</evidence>
<sequence>MDISFPPSCYESAMPYMIIFLALLLLTAMVSCVIA</sequence>
<accession>A0A840ADP8</accession>
<evidence type="ECO:0000313" key="2">
    <source>
        <dbReference type="EMBL" id="MBB3898613.1"/>
    </source>
</evidence>
<dbReference type="Proteomes" id="UP000553193">
    <property type="component" value="Unassembled WGS sequence"/>
</dbReference>
<keyword evidence="1" id="KW-0472">Membrane</keyword>
<keyword evidence="3" id="KW-1185">Reference proteome</keyword>
<protein>
    <submittedName>
        <fullName evidence="2">Uncharacterized protein</fullName>
    </submittedName>
</protein>
<evidence type="ECO:0000313" key="3">
    <source>
        <dbReference type="Proteomes" id="UP000553193"/>
    </source>
</evidence>
<proteinExistence type="predicted"/>
<keyword evidence="1" id="KW-0812">Transmembrane</keyword>